<organism evidence="2 3">
    <name type="scientific">Ramlibacter algicola</name>
    <dbReference type="NCBI Taxonomy" id="2795217"/>
    <lineage>
        <taxon>Bacteria</taxon>
        <taxon>Pseudomonadati</taxon>
        <taxon>Pseudomonadota</taxon>
        <taxon>Betaproteobacteria</taxon>
        <taxon>Burkholderiales</taxon>
        <taxon>Comamonadaceae</taxon>
        <taxon>Ramlibacter</taxon>
    </lineage>
</organism>
<dbReference type="InterPro" id="IPR012434">
    <property type="entry name" value="DUF1631"/>
</dbReference>
<protein>
    <submittedName>
        <fullName evidence="2">DUF1631 family protein</fullName>
    </submittedName>
</protein>
<accession>A0A934PZJ2</accession>
<dbReference type="Pfam" id="PF07793">
    <property type="entry name" value="DUF1631"/>
    <property type="match status" value="1"/>
</dbReference>
<evidence type="ECO:0000256" key="1">
    <source>
        <dbReference type="SAM" id="MobiDB-lite"/>
    </source>
</evidence>
<evidence type="ECO:0000313" key="3">
    <source>
        <dbReference type="Proteomes" id="UP000617041"/>
    </source>
</evidence>
<proteinExistence type="predicted"/>
<sequence length="776" mass="84656">MAAFPPLVRSSIEEAIARAPALLERALDHAAAALEEAAESGAVFQRRDWRDAAQELRTGRSAWLRDFAPQLRQVLQQDHAPRGPRIHPSTLTLVDDDTVQQSIESSRLAQAIAGTLEQPLAELDAVMSAALGLEAITPEANPLQPERFTTALRNVLATDAAPGRTGLWMRHMARPVGDDLVAIYKAASKSLQRAGVRAAGYRLVTGAAPLMRESQPLPLERESRAAPLEPASRPSPLQGAAPPAPTPSGIGRWLGRALEAMPGPLLRDFLNGTSGPRLPARQLLDSSWDDWVAQELAQLEASEDEAPPLPVQDEQRHAHLPPLERPARVVGTGTALRPEDWGRYAAPRQRSIARSQARRQAREVGQVVGVEVVRQLVEEVARDRRLPAPVREAIVALEPALARMALHAPRFFGQQDHPARQLVEAVAERSLRFNDEWDDGFRGFLAPVRASFNALNGADAADGETLFSQSLQRLRADWSRADEAAVQRQDQVMQAVRFAEQRQAEAGRIAWDLSHRSDLDGAPALVQDFLFGPWALVLAHARLAAPAGQVDPGGYLAAITDLLWSVKPAATLKDPARAFELIPRVMLKLREGLLSVGHPDEETAQFFAGLEQLHRPVLKLRARLRKQALPPPIEPSPELAQRLAPAQPRKPAARADLWLAPREVRALGFEEAPGSVPLAADGAGPQRGEALVDAIAQGAWVDLFAKGRWRRARLVWAGSRRSLFMFASDGGEPHSMSRRSLLRLVQNGHLRLVDAHPVVQRALDALSTAQAQPLAA</sequence>
<dbReference type="EMBL" id="JAEDAO010000001">
    <property type="protein sequence ID" value="MBK0391544.1"/>
    <property type="molecule type" value="Genomic_DNA"/>
</dbReference>
<dbReference type="Proteomes" id="UP000617041">
    <property type="component" value="Unassembled WGS sequence"/>
</dbReference>
<feature type="region of interest" description="Disordered" evidence="1">
    <location>
        <begin position="223"/>
        <end position="252"/>
    </location>
</feature>
<keyword evidence="3" id="KW-1185">Reference proteome</keyword>
<evidence type="ECO:0000313" key="2">
    <source>
        <dbReference type="EMBL" id="MBK0391544.1"/>
    </source>
</evidence>
<name>A0A934PZJ2_9BURK</name>
<comment type="caution">
    <text evidence="2">The sequence shown here is derived from an EMBL/GenBank/DDBJ whole genome shotgun (WGS) entry which is preliminary data.</text>
</comment>
<dbReference type="AlphaFoldDB" id="A0A934PZJ2"/>
<dbReference type="RefSeq" id="WP_200786355.1">
    <property type="nucleotide sequence ID" value="NZ_JAEDAO010000001.1"/>
</dbReference>
<gene>
    <name evidence="2" type="ORF">I8E28_02965</name>
</gene>
<reference evidence="2" key="1">
    <citation type="submission" date="2020-12" db="EMBL/GenBank/DDBJ databases">
        <title>Ramlibacter sp. nov., isolated from a freshwater alga, Cryptomonas.</title>
        <authorList>
            <person name="Kim H.M."/>
            <person name="Jeon C.O."/>
        </authorList>
    </citation>
    <scope>NUCLEOTIDE SEQUENCE</scope>
    <source>
        <strain evidence="2">CrO1</strain>
    </source>
</reference>